<protein>
    <recommendedName>
        <fullName evidence="1">NAA35-like TPR repeats domain-containing protein</fullName>
    </recommendedName>
</protein>
<comment type="caution">
    <text evidence="2">The sequence shown here is derived from an EMBL/GenBank/DDBJ whole genome shotgun (WGS) entry which is preliminary data.</text>
</comment>
<evidence type="ECO:0000313" key="2">
    <source>
        <dbReference type="EMBL" id="PNH04009.1"/>
    </source>
</evidence>
<dbReference type="Pfam" id="PF25789">
    <property type="entry name" value="TPR_NAA35"/>
    <property type="match status" value="1"/>
</dbReference>
<accession>A0A2J7ZUT3</accession>
<gene>
    <name evidence="2" type="ORF">TSOC_009863</name>
</gene>
<keyword evidence="3" id="KW-1185">Reference proteome</keyword>
<dbReference type="EMBL" id="PGGS01000435">
    <property type="protein sequence ID" value="PNH04009.1"/>
    <property type="molecule type" value="Genomic_DNA"/>
</dbReference>
<sequence>NMMRFDLLEVETMQYMCQGLLRLMAGLKLAGALPEPPVPPFNSLAQRFDQRFASFSSLVRPPALLHSDYVASMDPGDREAGHLLSLAAMSFRE</sequence>
<reference evidence="2 3" key="1">
    <citation type="journal article" date="2017" name="Mol. Biol. Evol.">
        <title>The 4-celled Tetrabaena socialis nuclear genome reveals the essential components for genetic control of cell number at the origin of multicellularity in the volvocine lineage.</title>
        <authorList>
            <person name="Featherston J."/>
            <person name="Arakaki Y."/>
            <person name="Hanschen E.R."/>
            <person name="Ferris P.J."/>
            <person name="Michod R.E."/>
            <person name="Olson B.J.S.C."/>
            <person name="Nozaki H."/>
            <person name="Durand P.M."/>
        </authorList>
    </citation>
    <scope>NUCLEOTIDE SEQUENCE [LARGE SCALE GENOMIC DNA]</scope>
    <source>
        <strain evidence="2 3">NIES-571</strain>
    </source>
</reference>
<feature type="non-terminal residue" evidence="2">
    <location>
        <position position="93"/>
    </location>
</feature>
<evidence type="ECO:0000313" key="3">
    <source>
        <dbReference type="Proteomes" id="UP000236333"/>
    </source>
</evidence>
<feature type="non-terminal residue" evidence="2">
    <location>
        <position position="1"/>
    </location>
</feature>
<dbReference type="InterPro" id="IPR057982">
    <property type="entry name" value="TPR_NAA35"/>
</dbReference>
<dbReference type="AlphaFoldDB" id="A0A2J7ZUT3"/>
<name>A0A2J7ZUT3_9CHLO</name>
<organism evidence="2 3">
    <name type="scientific">Tetrabaena socialis</name>
    <dbReference type="NCBI Taxonomy" id="47790"/>
    <lineage>
        <taxon>Eukaryota</taxon>
        <taxon>Viridiplantae</taxon>
        <taxon>Chlorophyta</taxon>
        <taxon>core chlorophytes</taxon>
        <taxon>Chlorophyceae</taxon>
        <taxon>CS clade</taxon>
        <taxon>Chlamydomonadales</taxon>
        <taxon>Tetrabaenaceae</taxon>
        <taxon>Tetrabaena</taxon>
    </lineage>
</organism>
<evidence type="ECO:0000259" key="1">
    <source>
        <dbReference type="Pfam" id="PF25789"/>
    </source>
</evidence>
<proteinExistence type="predicted"/>
<feature type="domain" description="NAA35-like TPR repeats" evidence="1">
    <location>
        <begin position="5"/>
        <end position="77"/>
    </location>
</feature>
<dbReference type="Proteomes" id="UP000236333">
    <property type="component" value="Unassembled WGS sequence"/>
</dbReference>